<proteinExistence type="inferred from homology"/>
<keyword evidence="4" id="KW-1185">Reference proteome</keyword>
<organism evidence="3 4">
    <name type="scientific">Pseudolycoriella hygida</name>
    <dbReference type="NCBI Taxonomy" id="35572"/>
    <lineage>
        <taxon>Eukaryota</taxon>
        <taxon>Metazoa</taxon>
        <taxon>Ecdysozoa</taxon>
        <taxon>Arthropoda</taxon>
        <taxon>Hexapoda</taxon>
        <taxon>Insecta</taxon>
        <taxon>Pterygota</taxon>
        <taxon>Neoptera</taxon>
        <taxon>Endopterygota</taxon>
        <taxon>Diptera</taxon>
        <taxon>Nematocera</taxon>
        <taxon>Sciaroidea</taxon>
        <taxon>Sciaridae</taxon>
        <taxon>Pseudolycoriella</taxon>
    </lineage>
</organism>
<keyword evidence="1" id="KW-0547">Nucleotide-binding</keyword>
<comment type="caution">
    <text evidence="3">The sequence shown here is derived from an EMBL/GenBank/DDBJ whole genome shotgun (WGS) entry which is preliminary data.</text>
</comment>
<dbReference type="EMBL" id="WJQU01003738">
    <property type="protein sequence ID" value="KAJ6622504.1"/>
    <property type="molecule type" value="Genomic_DNA"/>
</dbReference>
<dbReference type="PANTHER" id="PTHR18884">
    <property type="entry name" value="SEPTIN"/>
    <property type="match status" value="1"/>
</dbReference>
<dbReference type="Pfam" id="PF00735">
    <property type="entry name" value="Septin"/>
    <property type="match status" value="1"/>
</dbReference>
<dbReference type="OrthoDB" id="7788307at2759"/>
<accession>A0A9Q0MLW2</accession>
<reference evidence="3" key="1">
    <citation type="submission" date="2022-07" db="EMBL/GenBank/DDBJ databases">
        <authorList>
            <person name="Trinca V."/>
            <person name="Uliana J.V.C."/>
            <person name="Torres T.T."/>
            <person name="Ward R.J."/>
            <person name="Monesi N."/>
        </authorList>
    </citation>
    <scope>NUCLEOTIDE SEQUENCE</scope>
    <source>
        <strain evidence="3">HSMRA1968</strain>
        <tissue evidence="3">Whole embryos</tissue>
    </source>
</reference>
<protein>
    <submittedName>
        <fullName evidence="3">Septin-1</fullName>
    </submittedName>
</protein>
<dbReference type="GO" id="GO:0005525">
    <property type="term" value="F:GTP binding"/>
    <property type="evidence" value="ECO:0007669"/>
    <property type="project" value="UniProtKB-KW"/>
</dbReference>
<evidence type="ECO:0000256" key="1">
    <source>
        <dbReference type="RuleBase" id="RU004560"/>
    </source>
</evidence>
<keyword evidence="1" id="KW-0342">GTP-binding</keyword>
<gene>
    <name evidence="3" type="primary">Sep1_0</name>
    <name evidence="3" type="ORF">Bhyg_17037</name>
</gene>
<dbReference type="AlphaFoldDB" id="A0A9Q0MLW2"/>
<dbReference type="Gene3D" id="3.40.50.300">
    <property type="entry name" value="P-loop containing nucleotide triphosphate hydrolases"/>
    <property type="match status" value="1"/>
</dbReference>
<comment type="similarity">
    <text evidence="1">Belongs to the TRAFAC class TrmE-Era-EngA-EngB-Septin-like GTPase superfamily. Septin GTPase family.</text>
</comment>
<dbReference type="SUPFAM" id="SSF52540">
    <property type="entry name" value="P-loop containing nucleoside triphosphate hydrolases"/>
    <property type="match status" value="1"/>
</dbReference>
<sequence>MLQSLSEKDMLENSSYVINTYVEMTQDELETWQQSVINKSLHENKVNYLLDQLKSMDPTDFNYPAARFYHSNSVMGRTRSLSFEDCAISMAIDNCGLQQTSGSDVVLDTLRNDGAELTIANRVVRAPESINHSNFIEAAVAVAIQEKGLSPSVHQFSSLETPGYVGFANLPNQVHRKSVKKGFEFTLMVVGESGLGKSTLVNSLFLTDLYPERLIPGAVENQKQTVKLDASTVEIEERGVKLRLTVVDTPGFGDAIDNSDSFSAILEYIDEQYERFLRDESGLNRRNIVDNRIHGCFYFISPFGHG</sequence>
<evidence type="ECO:0000313" key="4">
    <source>
        <dbReference type="Proteomes" id="UP001151699"/>
    </source>
</evidence>
<dbReference type="Proteomes" id="UP001151699">
    <property type="component" value="Unassembled WGS sequence"/>
</dbReference>
<dbReference type="InterPro" id="IPR030379">
    <property type="entry name" value="G_SEPTIN_dom"/>
</dbReference>
<dbReference type="InterPro" id="IPR027417">
    <property type="entry name" value="P-loop_NTPase"/>
</dbReference>
<evidence type="ECO:0000259" key="2">
    <source>
        <dbReference type="PROSITE" id="PS51719"/>
    </source>
</evidence>
<feature type="domain" description="Septin-type G" evidence="2">
    <location>
        <begin position="181"/>
        <end position="306"/>
    </location>
</feature>
<evidence type="ECO:0000313" key="3">
    <source>
        <dbReference type="EMBL" id="KAJ6622504.1"/>
    </source>
</evidence>
<dbReference type="PROSITE" id="PS51719">
    <property type="entry name" value="G_SEPTIN"/>
    <property type="match status" value="1"/>
</dbReference>
<name>A0A9Q0MLW2_9DIPT</name>